<evidence type="ECO:0000256" key="2">
    <source>
        <dbReference type="SAM" id="SignalP"/>
    </source>
</evidence>
<dbReference type="AlphaFoldDB" id="A0A0S4JRG9"/>
<feature type="region of interest" description="Disordered" evidence="1">
    <location>
        <begin position="287"/>
        <end position="337"/>
    </location>
</feature>
<organism evidence="3 4">
    <name type="scientific">Bodo saltans</name>
    <name type="common">Flagellated protozoan</name>
    <dbReference type="NCBI Taxonomy" id="75058"/>
    <lineage>
        <taxon>Eukaryota</taxon>
        <taxon>Discoba</taxon>
        <taxon>Euglenozoa</taxon>
        <taxon>Kinetoplastea</taxon>
        <taxon>Metakinetoplastina</taxon>
        <taxon>Eubodonida</taxon>
        <taxon>Bodonidae</taxon>
        <taxon>Bodo</taxon>
    </lineage>
</organism>
<dbReference type="Proteomes" id="UP000051952">
    <property type="component" value="Unassembled WGS sequence"/>
</dbReference>
<reference evidence="4" key="1">
    <citation type="submission" date="2015-09" db="EMBL/GenBank/DDBJ databases">
        <authorList>
            <consortium name="Pathogen Informatics"/>
        </authorList>
    </citation>
    <scope>NUCLEOTIDE SEQUENCE [LARGE SCALE GENOMIC DNA]</scope>
    <source>
        <strain evidence="4">Lake Konstanz</strain>
    </source>
</reference>
<name>A0A0S4JRG9_BODSA</name>
<evidence type="ECO:0000256" key="1">
    <source>
        <dbReference type="SAM" id="MobiDB-lite"/>
    </source>
</evidence>
<evidence type="ECO:0000313" key="4">
    <source>
        <dbReference type="Proteomes" id="UP000051952"/>
    </source>
</evidence>
<keyword evidence="2" id="KW-0732">Signal</keyword>
<evidence type="ECO:0000313" key="3">
    <source>
        <dbReference type="EMBL" id="CUG92800.1"/>
    </source>
</evidence>
<sequence length="337" mass="36616">MVTTFQKLRNNHRHASLRWALLVVVTLLLNVAHASSISSIAVRARMMDAVTDNRQDAPLPLSIKLVSLHVVECIADNLSESSSHDDNNNQQISIVHSHSLQSKSVTTATHKFHPQSSGNNGGGDSAAPPATTACHISSSTTMKTDRRFAPQLDQQVEQQCEFALKTSSFCEASLTQHRLNKELSLIDNEHYISSPGDNRTRSAGGPSLRNGFCKVIIVAQHAPYLEIFPTYSLEHISEGHHRILVQLTVNQVQNDTTASQLHHTTLPGEMRAVSVDLRTRRTFTELCGGGGGGGGGTPAETPTPPTPAPPTPAPPVPCTKRDWEPPTMHVHVQRSLD</sequence>
<feature type="signal peptide" evidence="2">
    <location>
        <begin position="1"/>
        <end position="34"/>
    </location>
</feature>
<feature type="chain" id="PRO_5006622600" evidence="2">
    <location>
        <begin position="35"/>
        <end position="337"/>
    </location>
</feature>
<dbReference type="VEuPathDB" id="TriTrypDB:BSAL_39425"/>
<accession>A0A0S4JRG9</accession>
<proteinExistence type="predicted"/>
<dbReference type="EMBL" id="CYKH01002087">
    <property type="protein sequence ID" value="CUG92800.1"/>
    <property type="molecule type" value="Genomic_DNA"/>
</dbReference>
<protein>
    <submittedName>
        <fullName evidence="3">Membrane-associated protein, putative</fullName>
    </submittedName>
</protein>
<feature type="compositionally biased region" description="Pro residues" evidence="1">
    <location>
        <begin position="301"/>
        <end position="317"/>
    </location>
</feature>
<keyword evidence="4" id="KW-1185">Reference proteome</keyword>
<feature type="compositionally biased region" description="Gly residues" evidence="1">
    <location>
        <begin position="287"/>
        <end position="297"/>
    </location>
</feature>
<feature type="non-terminal residue" evidence="3">
    <location>
        <position position="337"/>
    </location>
</feature>
<feature type="region of interest" description="Disordered" evidence="1">
    <location>
        <begin position="104"/>
        <end position="139"/>
    </location>
</feature>
<gene>
    <name evidence="3" type="ORF">BSAL_39425</name>
</gene>